<sequence length="60" mass="6706">MDPDVIAVVTSGYAEDPVIAEFGKHGFQAALIKPFNLKTLEHMIARLMPKIGENRHCRDI</sequence>
<name>S7V2S3_DESML</name>
<protein>
    <recommendedName>
        <fullName evidence="3">Response regulator receiver protein</fullName>
    </recommendedName>
</protein>
<organism evidence="1 2">
    <name type="scientific">Desulfococcus multivorans DSM 2059</name>
    <dbReference type="NCBI Taxonomy" id="1121405"/>
    <lineage>
        <taxon>Bacteria</taxon>
        <taxon>Pseudomonadati</taxon>
        <taxon>Thermodesulfobacteriota</taxon>
        <taxon>Desulfobacteria</taxon>
        <taxon>Desulfobacterales</taxon>
        <taxon>Desulfococcaceae</taxon>
        <taxon>Desulfococcus</taxon>
    </lineage>
</organism>
<comment type="caution">
    <text evidence="1">The sequence shown here is derived from an EMBL/GenBank/DDBJ whole genome shotgun (WGS) entry which is preliminary data.</text>
</comment>
<reference evidence="1 2" key="1">
    <citation type="journal article" date="2013" name="Genome Announc.">
        <title>Draft genome sequences for three mercury-methylating, sulfate-reducing bacteria.</title>
        <authorList>
            <person name="Brown S.D."/>
            <person name="Hurt R.A.Jr."/>
            <person name="Gilmour C.C."/>
            <person name="Elias D.A."/>
        </authorList>
    </citation>
    <scope>NUCLEOTIDE SEQUENCE [LARGE SCALE GENOMIC DNA]</scope>
    <source>
        <strain evidence="1 2">DSM 2059</strain>
    </source>
</reference>
<accession>S7V2S3</accession>
<dbReference type="AlphaFoldDB" id="S7V2S3"/>
<evidence type="ECO:0000313" key="2">
    <source>
        <dbReference type="Proteomes" id="UP000014977"/>
    </source>
</evidence>
<dbReference type="Proteomes" id="UP000014977">
    <property type="component" value="Unassembled WGS sequence"/>
</dbReference>
<evidence type="ECO:0008006" key="3">
    <source>
        <dbReference type="Google" id="ProtNLM"/>
    </source>
</evidence>
<dbReference type="OrthoDB" id="5397350at2"/>
<dbReference type="STRING" id="897.B2D07_01340"/>
<evidence type="ECO:0000313" key="1">
    <source>
        <dbReference type="EMBL" id="EPR40759.1"/>
    </source>
</evidence>
<keyword evidence="2" id="KW-1185">Reference proteome</keyword>
<gene>
    <name evidence="1" type="ORF">dsmv_2355</name>
</gene>
<dbReference type="Gene3D" id="3.40.50.2300">
    <property type="match status" value="1"/>
</dbReference>
<proteinExistence type="predicted"/>
<dbReference type="EMBL" id="ATHJ01000081">
    <property type="protein sequence ID" value="EPR40759.1"/>
    <property type="molecule type" value="Genomic_DNA"/>
</dbReference>
<dbReference type="eggNOG" id="COG0784">
    <property type="taxonomic scope" value="Bacteria"/>
</dbReference>
<dbReference type="RefSeq" id="WP_020876786.1">
    <property type="nucleotide sequence ID" value="NZ_ATHJ01000081.1"/>
</dbReference>
<dbReference type="SUPFAM" id="SSF52172">
    <property type="entry name" value="CheY-like"/>
    <property type="match status" value="1"/>
</dbReference>
<dbReference type="InterPro" id="IPR011006">
    <property type="entry name" value="CheY-like_superfamily"/>
</dbReference>